<sequence>MLREEGCWFVADLGCVGGSADPPSSGLGTTERDGWLLGGQWSFRFVAETAWVITTVRLEGTPRSRSGEMAWSCSRCWSFGEVEANVGCCRLELGTPKFAGAAVELGAGDGLRRTGCRRRRFRRCPEDLRMPLLEASAPFLVGTSREVDPWWLGNGGERLLFAGAVPVGVKKRLKRRAALGLELDARIQTLGVKTTVAGEDLERMGAPSPILLLGWAAWLASELAAGVAGASVQQVGSALGSRPTSLMMGELVRRCLWAVGEYVAANSGDASEEELRSL</sequence>
<keyword evidence="2" id="KW-1185">Reference proteome</keyword>
<gene>
    <name evidence="1" type="ORF">MLD38_022020</name>
</gene>
<dbReference type="Proteomes" id="UP001057402">
    <property type="component" value="Chromosome 6"/>
</dbReference>
<name>A0ACB9QHX9_9MYRT</name>
<reference evidence="2" key="1">
    <citation type="journal article" date="2023" name="Front. Plant Sci.">
        <title>Chromosomal-level genome assembly of Melastoma candidum provides insights into trichome evolution.</title>
        <authorList>
            <person name="Zhong Y."/>
            <person name="Wu W."/>
            <person name="Sun C."/>
            <person name="Zou P."/>
            <person name="Liu Y."/>
            <person name="Dai S."/>
            <person name="Zhou R."/>
        </authorList>
    </citation>
    <scope>NUCLEOTIDE SEQUENCE [LARGE SCALE GENOMIC DNA]</scope>
</reference>
<evidence type="ECO:0000313" key="1">
    <source>
        <dbReference type="EMBL" id="KAI4366100.1"/>
    </source>
</evidence>
<dbReference type="EMBL" id="CM042885">
    <property type="protein sequence ID" value="KAI4366100.1"/>
    <property type="molecule type" value="Genomic_DNA"/>
</dbReference>
<protein>
    <submittedName>
        <fullName evidence="1">Uncharacterized protein</fullName>
    </submittedName>
</protein>
<evidence type="ECO:0000313" key="2">
    <source>
        <dbReference type="Proteomes" id="UP001057402"/>
    </source>
</evidence>
<proteinExistence type="predicted"/>
<accession>A0ACB9QHX9</accession>
<organism evidence="1 2">
    <name type="scientific">Melastoma candidum</name>
    <dbReference type="NCBI Taxonomy" id="119954"/>
    <lineage>
        <taxon>Eukaryota</taxon>
        <taxon>Viridiplantae</taxon>
        <taxon>Streptophyta</taxon>
        <taxon>Embryophyta</taxon>
        <taxon>Tracheophyta</taxon>
        <taxon>Spermatophyta</taxon>
        <taxon>Magnoliopsida</taxon>
        <taxon>eudicotyledons</taxon>
        <taxon>Gunneridae</taxon>
        <taxon>Pentapetalae</taxon>
        <taxon>rosids</taxon>
        <taxon>malvids</taxon>
        <taxon>Myrtales</taxon>
        <taxon>Melastomataceae</taxon>
        <taxon>Melastomatoideae</taxon>
        <taxon>Melastomateae</taxon>
        <taxon>Melastoma</taxon>
    </lineage>
</organism>
<comment type="caution">
    <text evidence="1">The sequence shown here is derived from an EMBL/GenBank/DDBJ whole genome shotgun (WGS) entry which is preliminary data.</text>
</comment>